<evidence type="ECO:0000313" key="1">
    <source>
        <dbReference type="EMBL" id="EDA7616241.1"/>
    </source>
</evidence>
<protein>
    <submittedName>
        <fullName evidence="1">Uncharacterized protein</fullName>
    </submittedName>
</protein>
<comment type="caution">
    <text evidence="1">The sequence shown here is derived from an EMBL/GenBank/DDBJ whole genome shotgun (WGS) entry which is preliminary data.</text>
</comment>
<organism evidence="1">
    <name type="scientific">Salmonella typhimurium</name>
    <dbReference type="NCBI Taxonomy" id="90371"/>
    <lineage>
        <taxon>Bacteria</taxon>
        <taxon>Pseudomonadati</taxon>
        <taxon>Pseudomonadota</taxon>
        <taxon>Gammaproteobacteria</taxon>
        <taxon>Enterobacterales</taxon>
        <taxon>Enterobacteriaceae</taxon>
        <taxon>Salmonella</taxon>
    </lineage>
</organism>
<name>A0A626FCK6_SALTM</name>
<reference evidence="1" key="1">
    <citation type="submission" date="2018-07" db="EMBL/GenBank/DDBJ databases">
        <authorList>
            <person name="Ashton P.M."/>
            <person name="Dallman T."/>
            <person name="Nair S."/>
            <person name="De Pinna E."/>
            <person name="Peters T."/>
            <person name="Grant K."/>
        </authorList>
    </citation>
    <scope>NUCLEOTIDE SEQUENCE</scope>
    <source>
        <strain evidence="1">116039</strain>
    </source>
</reference>
<proteinExistence type="predicted"/>
<accession>A0A626FCK6</accession>
<dbReference type="EMBL" id="AALLDS010000096">
    <property type="protein sequence ID" value="EDA7616241.1"/>
    <property type="molecule type" value="Genomic_DNA"/>
</dbReference>
<sequence>MKITEVNWMVEWFADLLRENASIEIDSAKKEDLRSIIAGLPKGASLGDLINAIKDYETEQNAINRIGFVMEIIVNQPIDIENKRKVLFQSEDEI</sequence>
<dbReference type="AlphaFoldDB" id="A0A626FCK6"/>
<gene>
    <name evidence="1" type="ORF">A3V89_26290</name>
</gene>